<reference evidence="1" key="2">
    <citation type="journal article" date="2015" name="Data Brief">
        <title>Shoot transcriptome of the giant reed, Arundo donax.</title>
        <authorList>
            <person name="Barrero R.A."/>
            <person name="Guerrero F.D."/>
            <person name="Moolhuijzen P."/>
            <person name="Goolsby J.A."/>
            <person name="Tidwell J."/>
            <person name="Bellgard S.E."/>
            <person name="Bellgard M.I."/>
        </authorList>
    </citation>
    <scope>NUCLEOTIDE SEQUENCE</scope>
    <source>
        <tissue evidence="1">Shoot tissue taken approximately 20 cm above the soil surface</tissue>
    </source>
</reference>
<name>A0A0A9BWQ3_ARUDO</name>
<accession>A0A0A9BWQ3</accession>
<sequence>MIFLTFAHRYVTLLCNIGAVTRYNNIEFHKNTLNNVIQLHV</sequence>
<proteinExistence type="predicted"/>
<dbReference type="EMBL" id="GBRH01234213">
    <property type="protein sequence ID" value="JAD63682.1"/>
    <property type="molecule type" value="Transcribed_RNA"/>
</dbReference>
<dbReference type="AlphaFoldDB" id="A0A0A9BWQ3"/>
<evidence type="ECO:0000313" key="1">
    <source>
        <dbReference type="EMBL" id="JAD63682.1"/>
    </source>
</evidence>
<reference evidence="1" key="1">
    <citation type="submission" date="2014-09" db="EMBL/GenBank/DDBJ databases">
        <authorList>
            <person name="Magalhaes I.L.F."/>
            <person name="Oliveira U."/>
            <person name="Santos F.R."/>
            <person name="Vidigal T.H.D.A."/>
            <person name="Brescovit A.D."/>
            <person name="Santos A.J."/>
        </authorList>
    </citation>
    <scope>NUCLEOTIDE SEQUENCE</scope>
    <source>
        <tissue evidence="1">Shoot tissue taken approximately 20 cm above the soil surface</tissue>
    </source>
</reference>
<protein>
    <submittedName>
        <fullName evidence="1">Uncharacterized protein</fullName>
    </submittedName>
</protein>
<organism evidence="1">
    <name type="scientific">Arundo donax</name>
    <name type="common">Giant reed</name>
    <name type="synonym">Donax arundinaceus</name>
    <dbReference type="NCBI Taxonomy" id="35708"/>
    <lineage>
        <taxon>Eukaryota</taxon>
        <taxon>Viridiplantae</taxon>
        <taxon>Streptophyta</taxon>
        <taxon>Embryophyta</taxon>
        <taxon>Tracheophyta</taxon>
        <taxon>Spermatophyta</taxon>
        <taxon>Magnoliopsida</taxon>
        <taxon>Liliopsida</taxon>
        <taxon>Poales</taxon>
        <taxon>Poaceae</taxon>
        <taxon>PACMAD clade</taxon>
        <taxon>Arundinoideae</taxon>
        <taxon>Arundineae</taxon>
        <taxon>Arundo</taxon>
    </lineage>
</organism>